<evidence type="ECO:0000313" key="1">
    <source>
        <dbReference type="EMBL" id="KAG5588814.1"/>
    </source>
</evidence>
<dbReference type="AlphaFoldDB" id="A0A9J5XP70"/>
<organism evidence="1 2">
    <name type="scientific">Solanum commersonii</name>
    <name type="common">Commerson's wild potato</name>
    <name type="synonym">Commerson's nightshade</name>
    <dbReference type="NCBI Taxonomy" id="4109"/>
    <lineage>
        <taxon>Eukaryota</taxon>
        <taxon>Viridiplantae</taxon>
        <taxon>Streptophyta</taxon>
        <taxon>Embryophyta</taxon>
        <taxon>Tracheophyta</taxon>
        <taxon>Spermatophyta</taxon>
        <taxon>Magnoliopsida</taxon>
        <taxon>eudicotyledons</taxon>
        <taxon>Gunneridae</taxon>
        <taxon>Pentapetalae</taxon>
        <taxon>asterids</taxon>
        <taxon>lamiids</taxon>
        <taxon>Solanales</taxon>
        <taxon>Solanaceae</taxon>
        <taxon>Solanoideae</taxon>
        <taxon>Solaneae</taxon>
        <taxon>Solanum</taxon>
    </lineage>
</organism>
<sequence>MHSKSWQNIRVNVFSFHSTRQFPIKSIKEIGKYKFHICHTECNSRAPSSACSKWNQLKILALKNQYHYSETSQYGILIVSLGTNNGAGGYNLSVSFITALKYGRVWTSSSFTMDFFPTDSLISA</sequence>
<gene>
    <name evidence="1" type="ORF">H5410_049248</name>
</gene>
<dbReference type="EMBL" id="JACXVP010000009">
    <property type="protein sequence ID" value="KAG5588814.1"/>
    <property type="molecule type" value="Genomic_DNA"/>
</dbReference>
<reference evidence="1 2" key="1">
    <citation type="submission" date="2020-09" db="EMBL/GenBank/DDBJ databases">
        <title>De no assembly of potato wild relative species, Solanum commersonii.</title>
        <authorList>
            <person name="Cho K."/>
        </authorList>
    </citation>
    <scope>NUCLEOTIDE SEQUENCE [LARGE SCALE GENOMIC DNA]</scope>
    <source>
        <strain evidence="1">LZ3.2</strain>
        <tissue evidence="1">Leaf</tissue>
    </source>
</reference>
<evidence type="ECO:0000313" key="2">
    <source>
        <dbReference type="Proteomes" id="UP000824120"/>
    </source>
</evidence>
<accession>A0A9J5XP70</accession>
<dbReference type="Proteomes" id="UP000824120">
    <property type="component" value="Chromosome 9"/>
</dbReference>
<keyword evidence="2" id="KW-1185">Reference proteome</keyword>
<name>A0A9J5XP70_SOLCO</name>
<proteinExistence type="predicted"/>
<comment type="caution">
    <text evidence="1">The sequence shown here is derived from an EMBL/GenBank/DDBJ whole genome shotgun (WGS) entry which is preliminary data.</text>
</comment>
<protein>
    <submittedName>
        <fullName evidence="1">Uncharacterized protein</fullName>
    </submittedName>
</protein>